<reference evidence="3" key="3">
    <citation type="submission" date="2022-10" db="EMBL/GenBank/DDBJ databases">
        <title>Genome assembly of Lactococcus garvieae isolates from cricket gut.</title>
        <authorList>
            <person name="Luecke A.R."/>
            <person name="Brown A.M.V."/>
            <person name="Wakeman C.A."/>
        </authorList>
    </citation>
    <scope>NUCLEOTIDE SEQUENCE</scope>
    <source>
        <strain evidence="3">Alexii-11_2</strain>
    </source>
</reference>
<evidence type="ECO:0000313" key="4">
    <source>
        <dbReference type="Proteomes" id="UP000181969"/>
    </source>
</evidence>
<dbReference type="EMBL" id="BLXU01000008">
    <property type="protein sequence ID" value="GFO52126.1"/>
    <property type="molecule type" value="Genomic_DNA"/>
</dbReference>
<reference evidence="1 5" key="2">
    <citation type="submission" date="2020-06" db="EMBL/GenBank/DDBJ databases">
        <title>Draft genome sequence of Lactic acid bacteria from Okinawan-style tofu.</title>
        <authorList>
            <person name="Takara I."/>
            <person name="Ikematsu S."/>
        </authorList>
    </citation>
    <scope>NUCLEOTIDE SEQUENCE [LARGE SCALE GENOMIC DNA]</scope>
    <source>
        <strain evidence="5">lg38</strain>
        <strain evidence="1">Lg38</strain>
    </source>
</reference>
<reference evidence="2 4" key="1">
    <citation type="submission" date="2016-10" db="EMBL/GenBank/DDBJ databases">
        <authorList>
            <person name="de Groot N.N."/>
        </authorList>
    </citation>
    <scope>NUCLEOTIDE SEQUENCE [LARGE SCALE GENOMIC DNA]</scope>
    <source>
        <strain evidence="2 4">M79</strain>
    </source>
</reference>
<evidence type="ECO:0000313" key="2">
    <source>
        <dbReference type="EMBL" id="SFL32791.1"/>
    </source>
</evidence>
<organism evidence="2 4">
    <name type="scientific">Lactococcus garvieae</name>
    <dbReference type="NCBI Taxonomy" id="1363"/>
    <lineage>
        <taxon>Bacteria</taxon>
        <taxon>Bacillati</taxon>
        <taxon>Bacillota</taxon>
        <taxon>Bacilli</taxon>
        <taxon>Lactobacillales</taxon>
        <taxon>Streptococcaceae</taxon>
        <taxon>Lactococcus</taxon>
    </lineage>
</organism>
<dbReference type="Proteomes" id="UP000504756">
    <property type="component" value="Unassembled WGS sequence"/>
</dbReference>
<dbReference type="Proteomes" id="UP001164042">
    <property type="component" value="Chromosome"/>
</dbReference>
<dbReference type="RefSeq" id="WP_019298979.1">
    <property type="nucleotide sequence ID" value="NZ_AP026069.1"/>
</dbReference>
<dbReference type="OrthoDB" id="2241273at2"/>
<gene>
    <name evidence="1" type="ORF">ikelab_14010</name>
    <name evidence="3" type="ORF">OF801_02455</name>
    <name evidence="2" type="ORF">SAMN05216438_10540</name>
</gene>
<proteinExistence type="predicted"/>
<dbReference type="Proteomes" id="UP000181969">
    <property type="component" value="Unassembled WGS sequence"/>
</dbReference>
<protein>
    <submittedName>
        <fullName evidence="2">Uncharacterized protein</fullName>
    </submittedName>
</protein>
<sequence length="239" mass="27664">MMNFSLKTSFIPNKKKSNFFKANYFFNINKDMLNHLERAQISPVPSLNEADYQAYNKIISAEGKWIGMSSELLPKSQSYSLKNKTLKLPGYTFEGWAKVRNRHNVLAHPQSQEQAQLYAGPSSVIHRTRVYNPSFLWKPQEKHQFEPLGQIYDFHAQWTPIKYPVRYSAKTIWNEPLEWDHPEGVRSIEQGYISPAKVKLPHYHFVGWQIEDSPLSKEQLIIPAGIGAVDIIAIFEQIS</sequence>
<accession>A0A1I4GUF7</accession>
<evidence type="ECO:0000313" key="5">
    <source>
        <dbReference type="Proteomes" id="UP000504756"/>
    </source>
</evidence>
<evidence type="ECO:0000313" key="3">
    <source>
        <dbReference type="EMBL" id="UYT10821.1"/>
    </source>
</evidence>
<dbReference type="EMBL" id="FOTJ01000005">
    <property type="protein sequence ID" value="SFL32791.1"/>
    <property type="molecule type" value="Genomic_DNA"/>
</dbReference>
<evidence type="ECO:0000313" key="1">
    <source>
        <dbReference type="EMBL" id="GFO52126.1"/>
    </source>
</evidence>
<dbReference type="AlphaFoldDB" id="A0A1I4GUF7"/>
<dbReference type="EMBL" id="CP109635">
    <property type="protein sequence ID" value="UYT10821.1"/>
    <property type="molecule type" value="Genomic_DNA"/>
</dbReference>
<name>A0A1I4GUF7_9LACT</name>